<dbReference type="OrthoDB" id="785014at2759"/>
<gene>
    <name evidence="4" type="ORF">Taro_041113</name>
</gene>
<dbReference type="InterPro" id="IPR036875">
    <property type="entry name" value="Znf_CCHC_sf"/>
</dbReference>
<dbReference type="GO" id="GO:0008270">
    <property type="term" value="F:zinc ion binding"/>
    <property type="evidence" value="ECO:0007669"/>
    <property type="project" value="UniProtKB-KW"/>
</dbReference>
<name>A0A843WNV9_COLES</name>
<accession>A0A843WNV9</accession>
<protein>
    <recommendedName>
        <fullName evidence="3">CCHC-type domain-containing protein</fullName>
    </recommendedName>
</protein>
<feature type="domain" description="CCHC-type" evidence="3">
    <location>
        <begin position="146"/>
        <end position="159"/>
    </location>
</feature>
<feature type="compositionally biased region" description="Acidic residues" evidence="2">
    <location>
        <begin position="183"/>
        <end position="198"/>
    </location>
</feature>
<dbReference type="EMBL" id="NMUH01004075">
    <property type="protein sequence ID" value="MQM08258.1"/>
    <property type="molecule type" value="Genomic_DNA"/>
</dbReference>
<evidence type="ECO:0000256" key="2">
    <source>
        <dbReference type="SAM" id="MobiDB-lite"/>
    </source>
</evidence>
<proteinExistence type="predicted"/>
<dbReference type="SMART" id="SM00343">
    <property type="entry name" value="ZnF_C2HC"/>
    <property type="match status" value="1"/>
</dbReference>
<evidence type="ECO:0000313" key="5">
    <source>
        <dbReference type="Proteomes" id="UP000652761"/>
    </source>
</evidence>
<feature type="region of interest" description="Disordered" evidence="2">
    <location>
        <begin position="174"/>
        <end position="199"/>
    </location>
</feature>
<keyword evidence="5" id="KW-1185">Reference proteome</keyword>
<dbReference type="Gene3D" id="4.10.60.10">
    <property type="entry name" value="Zinc finger, CCHC-type"/>
    <property type="match status" value="1"/>
</dbReference>
<keyword evidence="1" id="KW-0863">Zinc-finger</keyword>
<dbReference type="PANTHER" id="PTHR34676">
    <property type="entry name" value="DUF4219 DOMAIN-CONTAINING PROTEIN-RELATED"/>
    <property type="match status" value="1"/>
</dbReference>
<dbReference type="GO" id="GO:0003676">
    <property type="term" value="F:nucleic acid binding"/>
    <property type="evidence" value="ECO:0007669"/>
    <property type="project" value="InterPro"/>
</dbReference>
<dbReference type="PANTHER" id="PTHR34676:SF28">
    <property type="entry name" value="ZINC FINGER, CCHC-TYPE, RIBONUCLEASE H-LIKE DOMAIN, GAG-PRE-INTEGRASE DOMAIN PROTEIN-RELATED"/>
    <property type="match status" value="1"/>
</dbReference>
<dbReference type="InterPro" id="IPR001878">
    <property type="entry name" value="Znf_CCHC"/>
</dbReference>
<evidence type="ECO:0000313" key="4">
    <source>
        <dbReference type="EMBL" id="MQM08258.1"/>
    </source>
</evidence>
<comment type="caution">
    <text evidence="4">The sequence shown here is derived from an EMBL/GenBank/DDBJ whole genome shotgun (WGS) entry which is preliminary data.</text>
</comment>
<keyword evidence="1" id="KW-0479">Metal-binding</keyword>
<sequence length="221" mass="25106">MNIMQCSLHPIKFSRVSSCASAKEIWNRLMVIYESMSEVKETKANMLHTKATVVEESRNLSTTSVDELIGSLMTYELGLKRAEEDVKKKMPLALKASLSIKEATTKSKASTSEDDSDEFALITRKFKKFLRKEGKGFLKKKSRVVCYNCKNPGHVKSECLEALKKTQPRWMKNKQKAMVGTWSEEEDDDDEESLEAEESQTKICLMARGEEGDEEEELCIA</sequence>
<keyword evidence="1" id="KW-0862">Zinc</keyword>
<evidence type="ECO:0000259" key="3">
    <source>
        <dbReference type="PROSITE" id="PS50158"/>
    </source>
</evidence>
<dbReference type="Proteomes" id="UP000652761">
    <property type="component" value="Unassembled WGS sequence"/>
</dbReference>
<evidence type="ECO:0000256" key="1">
    <source>
        <dbReference type="PROSITE-ProRule" id="PRU00047"/>
    </source>
</evidence>
<reference evidence="4" key="1">
    <citation type="submission" date="2017-07" db="EMBL/GenBank/DDBJ databases">
        <title>Taro Niue Genome Assembly and Annotation.</title>
        <authorList>
            <person name="Atibalentja N."/>
            <person name="Keating K."/>
            <person name="Fields C.J."/>
        </authorList>
    </citation>
    <scope>NUCLEOTIDE SEQUENCE</scope>
    <source>
        <strain evidence="4">Niue_2</strain>
        <tissue evidence="4">Leaf</tissue>
    </source>
</reference>
<dbReference type="Pfam" id="PF00098">
    <property type="entry name" value="zf-CCHC"/>
    <property type="match status" value="1"/>
</dbReference>
<dbReference type="PROSITE" id="PS50158">
    <property type="entry name" value="ZF_CCHC"/>
    <property type="match status" value="1"/>
</dbReference>
<dbReference type="SUPFAM" id="SSF57756">
    <property type="entry name" value="Retrovirus zinc finger-like domains"/>
    <property type="match status" value="1"/>
</dbReference>
<organism evidence="4 5">
    <name type="scientific">Colocasia esculenta</name>
    <name type="common">Wild taro</name>
    <name type="synonym">Arum esculentum</name>
    <dbReference type="NCBI Taxonomy" id="4460"/>
    <lineage>
        <taxon>Eukaryota</taxon>
        <taxon>Viridiplantae</taxon>
        <taxon>Streptophyta</taxon>
        <taxon>Embryophyta</taxon>
        <taxon>Tracheophyta</taxon>
        <taxon>Spermatophyta</taxon>
        <taxon>Magnoliopsida</taxon>
        <taxon>Liliopsida</taxon>
        <taxon>Araceae</taxon>
        <taxon>Aroideae</taxon>
        <taxon>Colocasieae</taxon>
        <taxon>Colocasia</taxon>
    </lineage>
</organism>
<dbReference type="AlphaFoldDB" id="A0A843WNV9"/>